<evidence type="ECO:0000256" key="5">
    <source>
        <dbReference type="ARBA" id="ARBA00022917"/>
    </source>
</evidence>
<evidence type="ECO:0000256" key="2">
    <source>
        <dbReference type="ARBA" id="ARBA00022598"/>
    </source>
</evidence>
<keyword evidence="5" id="KW-0648">Protein biosynthesis</keyword>
<reference evidence="10" key="1">
    <citation type="journal article" date="2013" name="Environ. Microbiol.">
        <title>Microbiota from the distal guts of lean and obese adolescents exhibit partial functional redundancy besides clear differences in community structure.</title>
        <authorList>
            <person name="Ferrer M."/>
            <person name="Ruiz A."/>
            <person name="Lanza F."/>
            <person name="Haange S.B."/>
            <person name="Oberbach A."/>
            <person name="Till H."/>
            <person name="Bargiela R."/>
            <person name="Campoy C."/>
            <person name="Segura M.T."/>
            <person name="Richter M."/>
            <person name="von Bergen M."/>
            <person name="Seifert J."/>
            <person name="Suarez A."/>
        </authorList>
    </citation>
    <scope>NUCLEOTIDE SEQUENCE</scope>
</reference>
<dbReference type="InterPro" id="IPR009080">
    <property type="entry name" value="tRNAsynth_Ia_anticodon-bd"/>
</dbReference>
<evidence type="ECO:0000256" key="3">
    <source>
        <dbReference type="ARBA" id="ARBA00022741"/>
    </source>
</evidence>
<keyword evidence="2 10" id="KW-0436">Ligase</keyword>
<evidence type="ECO:0000256" key="7">
    <source>
        <dbReference type="ARBA" id="ARBA00029936"/>
    </source>
</evidence>
<protein>
    <recommendedName>
        <fullName evidence="1">valine--tRNA ligase</fullName>
        <ecNumber evidence="1">6.1.1.9</ecNumber>
    </recommendedName>
    <alternativeName>
        <fullName evidence="7">Valyl-tRNA synthetase</fullName>
    </alternativeName>
</protein>
<sequence length="71" mass="8573">RITAQKVLNKVLGDILKLLHPIMPFITEKIYDELYTNDESIMISAWPTYCEEYEFEKEEYHLEEIKKYNSN</sequence>
<dbReference type="GO" id="GO:0005829">
    <property type="term" value="C:cytosol"/>
    <property type="evidence" value="ECO:0007669"/>
    <property type="project" value="TreeGrafter"/>
</dbReference>
<dbReference type="AlphaFoldDB" id="K1TFB1"/>
<evidence type="ECO:0000256" key="6">
    <source>
        <dbReference type="ARBA" id="ARBA00023146"/>
    </source>
</evidence>
<dbReference type="Gene3D" id="1.10.730.10">
    <property type="entry name" value="Isoleucyl-tRNA Synthetase, Domain 1"/>
    <property type="match status" value="1"/>
</dbReference>
<dbReference type="InterPro" id="IPR013155">
    <property type="entry name" value="M/V/L/I-tRNA-synth_anticd-bd"/>
</dbReference>
<evidence type="ECO:0000256" key="4">
    <source>
        <dbReference type="ARBA" id="ARBA00022840"/>
    </source>
</evidence>
<comment type="caution">
    <text evidence="10">The sequence shown here is derived from an EMBL/GenBank/DDBJ whole genome shotgun (WGS) entry which is preliminary data.</text>
</comment>
<keyword evidence="4" id="KW-0067">ATP-binding</keyword>
<dbReference type="EMBL" id="AJWY01005868">
    <property type="protein sequence ID" value="EKC68463.1"/>
    <property type="molecule type" value="Genomic_DNA"/>
</dbReference>
<dbReference type="GO" id="GO:0004832">
    <property type="term" value="F:valine-tRNA ligase activity"/>
    <property type="evidence" value="ECO:0007669"/>
    <property type="project" value="UniProtKB-EC"/>
</dbReference>
<feature type="non-terminal residue" evidence="10">
    <location>
        <position position="1"/>
    </location>
</feature>
<organism evidence="10">
    <name type="scientific">human gut metagenome</name>
    <dbReference type="NCBI Taxonomy" id="408170"/>
    <lineage>
        <taxon>unclassified sequences</taxon>
        <taxon>metagenomes</taxon>
        <taxon>organismal metagenomes</taxon>
    </lineage>
</organism>
<keyword evidence="6 10" id="KW-0030">Aminoacyl-tRNA synthetase</keyword>
<dbReference type="GO" id="GO:0006438">
    <property type="term" value="P:valyl-tRNA aminoacylation"/>
    <property type="evidence" value="ECO:0007669"/>
    <property type="project" value="InterPro"/>
</dbReference>
<feature type="domain" description="Methionyl/Valyl/Leucyl/Isoleucyl-tRNA synthetase anticodon-binding" evidence="9">
    <location>
        <begin position="4"/>
        <end position="64"/>
    </location>
</feature>
<proteinExistence type="predicted"/>
<evidence type="ECO:0000313" key="10">
    <source>
        <dbReference type="EMBL" id="EKC68463.1"/>
    </source>
</evidence>
<dbReference type="GO" id="GO:0005524">
    <property type="term" value="F:ATP binding"/>
    <property type="evidence" value="ECO:0007669"/>
    <property type="project" value="UniProtKB-KW"/>
</dbReference>
<accession>K1TFB1</accession>
<dbReference type="InterPro" id="IPR002303">
    <property type="entry name" value="Valyl-tRNA_ligase"/>
</dbReference>
<dbReference type="PANTHER" id="PTHR11946:SF93">
    <property type="entry name" value="VALINE--TRNA LIGASE, CHLOROPLASTIC_MITOCHONDRIAL 2"/>
    <property type="match status" value="1"/>
</dbReference>
<evidence type="ECO:0000256" key="1">
    <source>
        <dbReference type="ARBA" id="ARBA00013169"/>
    </source>
</evidence>
<gene>
    <name evidence="10" type="ORF">LEA_08786</name>
</gene>
<keyword evidence="3" id="KW-0547">Nucleotide-binding</keyword>
<dbReference type="SUPFAM" id="SSF47323">
    <property type="entry name" value="Anticodon-binding domain of a subclass of class I aminoacyl-tRNA synthetases"/>
    <property type="match status" value="1"/>
</dbReference>
<comment type="catalytic activity">
    <reaction evidence="8">
        <text>tRNA(Val) + L-valine + ATP = L-valyl-tRNA(Val) + AMP + diphosphate</text>
        <dbReference type="Rhea" id="RHEA:10704"/>
        <dbReference type="Rhea" id="RHEA-COMP:9672"/>
        <dbReference type="Rhea" id="RHEA-COMP:9708"/>
        <dbReference type="ChEBI" id="CHEBI:30616"/>
        <dbReference type="ChEBI" id="CHEBI:33019"/>
        <dbReference type="ChEBI" id="CHEBI:57762"/>
        <dbReference type="ChEBI" id="CHEBI:78442"/>
        <dbReference type="ChEBI" id="CHEBI:78537"/>
        <dbReference type="ChEBI" id="CHEBI:456215"/>
        <dbReference type="EC" id="6.1.1.9"/>
    </reaction>
</comment>
<evidence type="ECO:0000259" key="9">
    <source>
        <dbReference type="Pfam" id="PF08264"/>
    </source>
</evidence>
<dbReference type="PANTHER" id="PTHR11946">
    <property type="entry name" value="VALYL-TRNA SYNTHETASES"/>
    <property type="match status" value="1"/>
</dbReference>
<dbReference type="Pfam" id="PF08264">
    <property type="entry name" value="Anticodon_1"/>
    <property type="match status" value="1"/>
</dbReference>
<dbReference type="EC" id="6.1.1.9" evidence="1"/>
<evidence type="ECO:0000256" key="8">
    <source>
        <dbReference type="ARBA" id="ARBA00047552"/>
    </source>
</evidence>
<name>K1TFB1_9ZZZZ</name>